<dbReference type="InterPro" id="IPR025351">
    <property type="entry name" value="Pvc16_N"/>
</dbReference>
<evidence type="ECO:0000313" key="2">
    <source>
        <dbReference type="EMBL" id="MBO0654489.1"/>
    </source>
</evidence>
<sequence>MSNGYALAAVTAVLRNRLNHHLTAAGLSGTVGDVTVSALPPDRIPVGSGEPTQLNVFLHQVTPNQAWRNTGLPAADSTGAAIDAQPLALDLHYLLTAYGSDMYVGEIVLGHALRALHDEPLLTRPLIREALNPATPDPTLPPVLRDAGLADQVETIRLTPTVMTAEEMSKVWSALQAHYRPTASYTAHAVLIDSARPRRPALPVSAGGVSSRGRAQMPPVLDAVENAAGSAPITADSTVVLRGRDFATDGVLLLGEAEHPLTVAKEVTSGTITVRLADVTPRPRAGTVAAQVRMNIALGDPETAHAAYPSNSVAFVLAPAIAAIAQVTSTGTAGGVPVGTGHVDVTLSPPVTARQRVSLLLNEVAPPAGRRARSIALAAPPDNGVPPGAGETATIAFPFTRVPRGDYVVRLSVDGAESPLARDGSGRYALPRVTL</sequence>
<name>A0A939FNP1_9ACTN</name>
<organism evidence="2 3">
    <name type="scientific">Streptomyces triculaminicus</name>
    <dbReference type="NCBI Taxonomy" id="2816232"/>
    <lineage>
        <taxon>Bacteria</taxon>
        <taxon>Bacillati</taxon>
        <taxon>Actinomycetota</taxon>
        <taxon>Actinomycetes</taxon>
        <taxon>Kitasatosporales</taxon>
        <taxon>Streptomycetaceae</taxon>
        <taxon>Streptomyces</taxon>
    </lineage>
</organism>
<dbReference type="AlphaFoldDB" id="A0A939FNP1"/>
<dbReference type="Proteomes" id="UP000664781">
    <property type="component" value="Unassembled WGS sequence"/>
</dbReference>
<proteinExistence type="predicted"/>
<dbReference type="RefSeq" id="WP_086575392.1">
    <property type="nucleotide sequence ID" value="NZ_JAFMOF010000002.1"/>
</dbReference>
<comment type="caution">
    <text evidence="2">The sequence shown here is derived from an EMBL/GenBank/DDBJ whole genome shotgun (WGS) entry which is preliminary data.</text>
</comment>
<dbReference type="Pfam" id="PF14065">
    <property type="entry name" value="Pvc16_N"/>
    <property type="match status" value="1"/>
</dbReference>
<evidence type="ECO:0000313" key="3">
    <source>
        <dbReference type="Proteomes" id="UP000664781"/>
    </source>
</evidence>
<gene>
    <name evidence="2" type="ORF">J1792_17380</name>
</gene>
<accession>A0A939FNP1</accession>
<evidence type="ECO:0000259" key="1">
    <source>
        <dbReference type="Pfam" id="PF14065"/>
    </source>
</evidence>
<reference evidence="2" key="1">
    <citation type="submission" date="2021-03" db="EMBL/GenBank/DDBJ databases">
        <title>Streptomyces strains.</title>
        <authorList>
            <person name="Lund M.B."/>
            <person name="Toerring T."/>
        </authorList>
    </citation>
    <scope>NUCLEOTIDE SEQUENCE</scope>
    <source>
        <strain evidence="2">JCM 4242</strain>
    </source>
</reference>
<feature type="domain" description="Pvc16 N-terminal" evidence="1">
    <location>
        <begin position="9"/>
        <end position="205"/>
    </location>
</feature>
<keyword evidence="3" id="KW-1185">Reference proteome</keyword>
<protein>
    <submittedName>
        <fullName evidence="2">DUF4255 domain-containing protein</fullName>
    </submittedName>
</protein>
<dbReference type="EMBL" id="JAFMOF010000002">
    <property type="protein sequence ID" value="MBO0654489.1"/>
    <property type="molecule type" value="Genomic_DNA"/>
</dbReference>